<dbReference type="EMBL" id="FNPG01000031">
    <property type="protein sequence ID" value="SDY72452.1"/>
    <property type="molecule type" value="Genomic_DNA"/>
</dbReference>
<organism evidence="3 4">
    <name type="scientific">Lachnobacterium bovis DSM 14045</name>
    <dbReference type="NCBI Taxonomy" id="1122142"/>
    <lineage>
        <taxon>Bacteria</taxon>
        <taxon>Bacillati</taxon>
        <taxon>Bacillota</taxon>
        <taxon>Clostridia</taxon>
        <taxon>Lachnospirales</taxon>
        <taxon>Lachnospiraceae</taxon>
        <taxon>Lachnobacterium</taxon>
    </lineage>
</organism>
<dbReference type="PROSITE" id="PS50943">
    <property type="entry name" value="HTH_CROC1"/>
    <property type="match status" value="1"/>
</dbReference>
<dbReference type="InterPro" id="IPR010982">
    <property type="entry name" value="Lambda_DNA-bd_dom_sf"/>
</dbReference>
<protein>
    <submittedName>
        <fullName evidence="3">Transcriptional regulator, contains XRE-family HTH domain</fullName>
    </submittedName>
</protein>
<dbReference type="RefSeq" id="WP_074718961.1">
    <property type="nucleotide sequence ID" value="NZ_FNPG01000031.1"/>
</dbReference>
<dbReference type="AlphaFoldDB" id="A0A1H3M6V7"/>
<name>A0A1H3M6V7_9FIRM</name>
<dbReference type="SUPFAM" id="SSF47413">
    <property type="entry name" value="lambda repressor-like DNA-binding domains"/>
    <property type="match status" value="1"/>
</dbReference>
<evidence type="ECO:0000313" key="3">
    <source>
        <dbReference type="EMBL" id="SDY72452.1"/>
    </source>
</evidence>
<dbReference type="STRING" id="1122142.SAMN02910414_02236"/>
<dbReference type="OrthoDB" id="9805856at2"/>
<keyword evidence="1" id="KW-0175">Coiled coil</keyword>
<feature type="coiled-coil region" evidence="1">
    <location>
        <begin position="190"/>
        <end position="217"/>
    </location>
</feature>
<dbReference type="Proteomes" id="UP000183918">
    <property type="component" value="Unassembled WGS sequence"/>
</dbReference>
<dbReference type="SMART" id="SM00530">
    <property type="entry name" value="HTH_XRE"/>
    <property type="match status" value="1"/>
</dbReference>
<reference evidence="3 4" key="1">
    <citation type="submission" date="2016-10" db="EMBL/GenBank/DDBJ databases">
        <authorList>
            <person name="de Groot N.N."/>
        </authorList>
    </citation>
    <scope>NUCLEOTIDE SEQUENCE [LARGE SCALE GENOMIC DNA]</scope>
    <source>
        <strain evidence="3 4">DSM 14045</strain>
    </source>
</reference>
<dbReference type="Gene3D" id="1.10.260.40">
    <property type="entry name" value="lambda repressor-like DNA-binding domains"/>
    <property type="match status" value="1"/>
</dbReference>
<proteinExistence type="predicted"/>
<dbReference type="CDD" id="cd00093">
    <property type="entry name" value="HTH_XRE"/>
    <property type="match status" value="1"/>
</dbReference>
<evidence type="ECO:0000313" key="4">
    <source>
        <dbReference type="Proteomes" id="UP000183918"/>
    </source>
</evidence>
<dbReference type="GO" id="GO:0003677">
    <property type="term" value="F:DNA binding"/>
    <property type="evidence" value="ECO:0007669"/>
    <property type="project" value="InterPro"/>
</dbReference>
<evidence type="ECO:0000259" key="2">
    <source>
        <dbReference type="PROSITE" id="PS50943"/>
    </source>
</evidence>
<keyword evidence="4" id="KW-1185">Reference proteome</keyword>
<feature type="domain" description="HTH cro/C1-type" evidence="2">
    <location>
        <begin position="13"/>
        <end position="69"/>
    </location>
</feature>
<gene>
    <name evidence="3" type="ORF">SAMN02910414_02236</name>
</gene>
<sequence length="284" mass="32266">MGEYLPGNLQERLRELREANGYKSREKLAEVIGVNKTTYSRIENGSTKTISSDILLKLAELYKVPTDYILGRIDTPENTGYDIKELGLSVDAAKNLYSGKVDPRVVNELLINDKFAMATKMMSTYFSGAVAGLITTQNKLLDFSYDILNELTQTGKIPNDKEIQQSKKKLKAAKLPSGHVELDRIQRQLMASIREIKKKVVDEVAEYENNHDLLEYEIIEKVKKEALANPDIKNLPENEKIIVIKNAVIKGIRINKNISDEKMEEIELLIDQTVSLLVQLWKEK</sequence>
<dbReference type="Pfam" id="PF01381">
    <property type="entry name" value="HTH_3"/>
    <property type="match status" value="1"/>
</dbReference>
<evidence type="ECO:0000256" key="1">
    <source>
        <dbReference type="SAM" id="Coils"/>
    </source>
</evidence>
<accession>A0A1H3M6V7</accession>
<dbReference type="InterPro" id="IPR001387">
    <property type="entry name" value="Cro/C1-type_HTH"/>
</dbReference>